<gene>
    <name evidence="7" type="ORF">LIPSTDRAFT_48669</name>
</gene>
<name>A0A1E3QEM6_LIPST</name>
<keyword evidence="3" id="KW-0328">Glycosyltransferase</keyword>
<sequence>MTATSERPQLEKATFIMLVRNSELHDARSSIRYVEDRFNKNFHYPWLFLNDKPFSPEFIHMTRSLVSGNATYGRIPKDAWSMPDWVDRQKARECMRAMATKNILYGGSESYRHMCRFFSGFLWRHELLADYDYYWRVEPNTQLYCDLTYDPFTFMRENNKTYGFVINLLEFPSTIESLWPTVQNFSREHPEYIHPNNALDFIVDDNKNITEGGYNNCHFWSNFEIASLKFWRSQAYREFFDFLDRTGNFYYERWGDAPVHSIAASIMLDKDEIHWFYDIGYRHHPFTHCPEPKLEFHDSGRCYCNPTQNFDRDPYACTKQYRRMRGDLGVPGRVPGVLEQPVLNRIDRGKGANGLRSKLKMSTEGLELMPGDKGAAQLLKIEDGRE</sequence>
<dbReference type="PANTHER" id="PTHR31121">
    <property type="entry name" value="ALPHA-1,2 MANNOSYLTRANSFERASE KTR1"/>
    <property type="match status" value="1"/>
</dbReference>
<evidence type="ECO:0000313" key="8">
    <source>
        <dbReference type="Proteomes" id="UP000094385"/>
    </source>
</evidence>
<proteinExistence type="inferred from homology"/>
<keyword evidence="5" id="KW-0812">Transmembrane</keyword>
<evidence type="ECO:0008006" key="9">
    <source>
        <dbReference type="Google" id="ProtNLM"/>
    </source>
</evidence>
<evidence type="ECO:0000256" key="6">
    <source>
        <dbReference type="PIRSR" id="PIRSR018153-1"/>
    </source>
</evidence>
<evidence type="ECO:0000256" key="1">
    <source>
        <dbReference type="ARBA" id="ARBA00004606"/>
    </source>
</evidence>
<dbReference type="Proteomes" id="UP000094385">
    <property type="component" value="Unassembled WGS sequence"/>
</dbReference>
<dbReference type="OrthoDB" id="439943at2759"/>
<dbReference type="SUPFAM" id="SSF53448">
    <property type="entry name" value="Nucleotide-diphospho-sugar transferases"/>
    <property type="match status" value="1"/>
</dbReference>
<dbReference type="InterPro" id="IPR002685">
    <property type="entry name" value="Glyco_trans_15"/>
</dbReference>
<dbReference type="GO" id="GO:0000032">
    <property type="term" value="P:cell wall mannoprotein biosynthetic process"/>
    <property type="evidence" value="ECO:0007669"/>
    <property type="project" value="TreeGrafter"/>
</dbReference>
<dbReference type="PIRSF" id="PIRSF018153">
    <property type="entry name" value="Glyco_trans_15"/>
    <property type="match status" value="1"/>
</dbReference>
<feature type="active site" description="Nucleophile" evidence="6">
    <location>
        <position position="224"/>
    </location>
</feature>
<dbReference type="GO" id="GO:0000026">
    <property type="term" value="F:alpha-1,2-mannosyltransferase activity"/>
    <property type="evidence" value="ECO:0007669"/>
    <property type="project" value="TreeGrafter"/>
</dbReference>
<dbReference type="InterPro" id="IPR029044">
    <property type="entry name" value="Nucleotide-diphossugar_trans"/>
</dbReference>
<dbReference type="Gene3D" id="3.90.550.10">
    <property type="entry name" value="Spore Coat Polysaccharide Biosynthesis Protein SpsA, Chain A"/>
    <property type="match status" value="1"/>
</dbReference>
<keyword evidence="4" id="KW-0808">Transferase</keyword>
<accession>A0A1E3QEM6</accession>
<keyword evidence="5" id="KW-0735">Signal-anchor</keyword>
<keyword evidence="8" id="KW-1185">Reference proteome</keyword>
<evidence type="ECO:0000256" key="3">
    <source>
        <dbReference type="ARBA" id="ARBA00022676"/>
    </source>
</evidence>
<protein>
    <recommendedName>
        <fullName evidence="9">Glycosyltransferase family 15 protein</fullName>
    </recommendedName>
</protein>
<dbReference type="GO" id="GO:0006493">
    <property type="term" value="P:protein O-linked glycosylation"/>
    <property type="evidence" value="ECO:0007669"/>
    <property type="project" value="TreeGrafter"/>
</dbReference>
<dbReference type="GO" id="GO:0016020">
    <property type="term" value="C:membrane"/>
    <property type="evidence" value="ECO:0007669"/>
    <property type="project" value="UniProtKB-SubCell"/>
</dbReference>
<dbReference type="PANTHER" id="PTHR31121:SF10">
    <property type="entry name" value="MANNOSYLTRANSFERASE KTR2-RELATED"/>
    <property type="match status" value="1"/>
</dbReference>
<dbReference type="GO" id="GO:0005794">
    <property type="term" value="C:Golgi apparatus"/>
    <property type="evidence" value="ECO:0007669"/>
    <property type="project" value="TreeGrafter"/>
</dbReference>
<dbReference type="EMBL" id="KV454290">
    <property type="protein sequence ID" value="ODQ75552.1"/>
    <property type="molecule type" value="Genomic_DNA"/>
</dbReference>
<dbReference type="Pfam" id="PF01793">
    <property type="entry name" value="Glyco_transf_15"/>
    <property type="match status" value="1"/>
</dbReference>
<evidence type="ECO:0000256" key="5">
    <source>
        <dbReference type="ARBA" id="ARBA00022968"/>
    </source>
</evidence>
<evidence type="ECO:0000313" key="7">
    <source>
        <dbReference type="EMBL" id="ODQ75552.1"/>
    </source>
</evidence>
<dbReference type="AlphaFoldDB" id="A0A1E3QEM6"/>
<dbReference type="FunFam" id="3.90.550.10:FF:000051">
    <property type="entry name" value="Alpha-1,2-mannosyltransferase (Ktr4)"/>
    <property type="match status" value="1"/>
</dbReference>
<comment type="subcellular location">
    <subcellularLocation>
        <location evidence="1">Membrane</location>
        <topology evidence="1">Single-pass type II membrane protein</topology>
    </subcellularLocation>
</comment>
<evidence type="ECO:0000256" key="2">
    <source>
        <dbReference type="ARBA" id="ARBA00007677"/>
    </source>
</evidence>
<comment type="similarity">
    <text evidence="2">Belongs to the glycosyltransferase 15 family.</text>
</comment>
<evidence type="ECO:0000256" key="4">
    <source>
        <dbReference type="ARBA" id="ARBA00022679"/>
    </source>
</evidence>
<reference evidence="7 8" key="1">
    <citation type="journal article" date="2016" name="Proc. Natl. Acad. Sci. U.S.A.">
        <title>Comparative genomics of biotechnologically important yeasts.</title>
        <authorList>
            <person name="Riley R."/>
            <person name="Haridas S."/>
            <person name="Wolfe K.H."/>
            <person name="Lopes M.R."/>
            <person name="Hittinger C.T."/>
            <person name="Goeker M."/>
            <person name="Salamov A.A."/>
            <person name="Wisecaver J.H."/>
            <person name="Long T.M."/>
            <person name="Calvey C.H."/>
            <person name="Aerts A.L."/>
            <person name="Barry K.W."/>
            <person name="Choi C."/>
            <person name="Clum A."/>
            <person name="Coughlan A.Y."/>
            <person name="Deshpande S."/>
            <person name="Douglass A.P."/>
            <person name="Hanson S.J."/>
            <person name="Klenk H.-P."/>
            <person name="LaButti K.M."/>
            <person name="Lapidus A."/>
            <person name="Lindquist E.A."/>
            <person name="Lipzen A.M."/>
            <person name="Meier-Kolthoff J.P."/>
            <person name="Ohm R.A."/>
            <person name="Otillar R.P."/>
            <person name="Pangilinan J.L."/>
            <person name="Peng Y."/>
            <person name="Rokas A."/>
            <person name="Rosa C.A."/>
            <person name="Scheuner C."/>
            <person name="Sibirny A.A."/>
            <person name="Slot J.C."/>
            <person name="Stielow J.B."/>
            <person name="Sun H."/>
            <person name="Kurtzman C.P."/>
            <person name="Blackwell M."/>
            <person name="Grigoriev I.V."/>
            <person name="Jeffries T.W."/>
        </authorList>
    </citation>
    <scope>NUCLEOTIDE SEQUENCE [LARGE SCALE GENOMIC DNA]</scope>
    <source>
        <strain evidence="7 8">NRRL Y-11557</strain>
    </source>
</reference>
<organism evidence="7 8">
    <name type="scientific">Lipomyces starkeyi NRRL Y-11557</name>
    <dbReference type="NCBI Taxonomy" id="675824"/>
    <lineage>
        <taxon>Eukaryota</taxon>
        <taxon>Fungi</taxon>
        <taxon>Dikarya</taxon>
        <taxon>Ascomycota</taxon>
        <taxon>Saccharomycotina</taxon>
        <taxon>Lipomycetes</taxon>
        <taxon>Lipomycetales</taxon>
        <taxon>Lipomycetaceae</taxon>
        <taxon>Lipomyces</taxon>
    </lineage>
</organism>
<dbReference type="GO" id="GO:0006487">
    <property type="term" value="P:protein N-linked glycosylation"/>
    <property type="evidence" value="ECO:0007669"/>
    <property type="project" value="TreeGrafter"/>
</dbReference>
<dbReference type="STRING" id="675824.A0A1E3QEM6"/>